<organism evidence="3">
    <name type="scientific">bioreactor metagenome</name>
    <dbReference type="NCBI Taxonomy" id="1076179"/>
    <lineage>
        <taxon>unclassified sequences</taxon>
        <taxon>metagenomes</taxon>
        <taxon>ecological metagenomes</taxon>
    </lineage>
</organism>
<evidence type="ECO:0000313" key="3">
    <source>
        <dbReference type="EMBL" id="MPM47404.1"/>
    </source>
</evidence>
<name>A0A645ACJ5_9ZZZZ</name>
<dbReference type="InterPro" id="IPR002559">
    <property type="entry name" value="Transposase_11"/>
</dbReference>
<evidence type="ECO:0000259" key="2">
    <source>
        <dbReference type="Pfam" id="PF01609"/>
    </source>
</evidence>
<gene>
    <name evidence="3" type="ORF">SDC9_94114</name>
</gene>
<feature type="transmembrane region" description="Helical" evidence="1">
    <location>
        <begin position="86"/>
        <end position="106"/>
    </location>
</feature>
<dbReference type="GO" id="GO:0006313">
    <property type="term" value="P:DNA transposition"/>
    <property type="evidence" value="ECO:0007669"/>
    <property type="project" value="InterPro"/>
</dbReference>
<evidence type="ECO:0000256" key="1">
    <source>
        <dbReference type="SAM" id="Phobius"/>
    </source>
</evidence>
<reference evidence="3" key="1">
    <citation type="submission" date="2019-08" db="EMBL/GenBank/DDBJ databases">
        <authorList>
            <person name="Kucharzyk K."/>
            <person name="Murdoch R.W."/>
            <person name="Higgins S."/>
            <person name="Loffler F."/>
        </authorList>
    </citation>
    <scope>NUCLEOTIDE SEQUENCE</scope>
</reference>
<sequence length="153" mass="17918">MKIGSCKFLHRIYYVNNQLCYLSASKIRNKQGKPELQIIVSFNKEHNAQEIYKERWQIETAFRALKSSGFNIEDTHLTDIERIDKLFALVIVAFTRAYVVGIYVHLNLKMIKIKKHGRREKSLFKLGLTVIANVLLNPKNNWKIDVFKFLSCT</sequence>
<dbReference type="InterPro" id="IPR012337">
    <property type="entry name" value="RNaseH-like_sf"/>
</dbReference>
<dbReference type="Pfam" id="PF01609">
    <property type="entry name" value="DDE_Tnp_1"/>
    <property type="match status" value="1"/>
</dbReference>
<dbReference type="GO" id="GO:0004803">
    <property type="term" value="F:transposase activity"/>
    <property type="evidence" value="ECO:0007669"/>
    <property type="project" value="InterPro"/>
</dbReference>
<accession>A0A645ACJ5</accession>
<proteinExistence type="predicted"/>
<dbReference type="EMBL" id="VSSQ01011666">
    <property type="protein sequence ID" value="MPM47404.1"/>
    <property type="molecule type" value="Genomic_DNA"/>
</dbReference>
<feature type="domain" description="Transposase IS4-like" evidence="2">
    <location>
        <begin position="35"/>
        <end position="93"/>
    </location>
</feature>
<protein>
    <submittedName>
        <fullName evidence="3">IS4 family transposase ISBf13</fullName>
    </submittedName>
</protein>
<dbReference type="GO" id="GO:0003677">
    <property type="term" value="F:DNA binding"/>
    <property type="evidence" value="ECO:0007669"/>
    <property type="project" value="InterPro"/>
</dbReference>
<keyword evidence="1" id="KW-0472">Membrane</keyword>
<dbReference type="SUPFAM" id="SSF53098">
    <property type="entry name" value="Ribonuclease H-like"/>
    <property type="match status" value="1"/>
</dbReference>
<dbReference type="Gene3D" id="3.90.350.10">
    <property type="entry name" value="Transposase Inhibitor Protein From Tn5, Chain A, domain 1"/>
    <property type="match status" value="1"/>
</dbReference>
<dbReference type="AlphaFoldDB" id="A0A645ACJ5"/>
<comment type="caution">
    <text evidence="3">The sequence shown here is derived from an EMBL/GenBank/DDBJ whole genome shotgun (WGS) entry which is preliminary data.</text>
</comment>
<keyword evidence="1" id="KW-0812">Transmembrane</keyword>
<keyword evidence="1" id="KW-1133">Transmembrane helix</keyword>